<dbReference type="InterPro" id="IPR002112">
    <property type="entry name" value="Leuzip_Jun"/>
</dbReference>
<comment type="subcellular location">
    <subcellularLocation>
        <location evidence="2">Cytoplasm</location>
        <location evidence="2">Cytoskeleton</location>
    </subcellularLocation>
    <subcellularLocation>
        <location evidence="1">Nucleus</location>
    </subcellularLocation>
</comment>
<dbReference type="GO" id="GO:0000930">
    <property type="term" value="C:gamma-tubulin complex"/>
    <property type="evidence" value="ECO:0007669"/>
    <property type="project" value="TreeGrafter"/>
</dbReference>
<dbReference type="InterPro" id="IPR007259">
    <property type="entry name" value="GCP"/>
</dbReference>
<feature type="compositionally biased region" description="Basic and acidic residues" evidence="15">
    <location>
        <begin position="1558"/>
        <end position="1571"/>
    </location>
</feature>
<keyword evidence="6" id="KW-0493">Microtubule</keyword>
<dbReference type="InterPro" id="IPR040457">
    <property type="entry name" value="GCP_C"/>
</dbReference>
<evidence type="ECO:0000256" key="3">
    <source>
        <dbReference type="ARBA" id="ARBA00009050"/>
    </source>
</evidence>
<dbReference type="InterPro" id="IPR004827">
    <property type="entry name" value="bZIP"/>
</dbReference>
<dbReference type="InterPro" id="IPR020956">
    <property type="entry name" value="TF_Aft1_OSM"/>
</dbReference>
<comment type="similarity">
    <text evidence="4">Belongs to the TUBGCP family.</text>
</comment>
<protein>
    <recommendedName>
        <fullName evidence="13">Basic leucine zipper (bZIP) transcription factor atfB</fullName>
    </recommendedName>
</protein>
<evidence type="ECO:0000313" key="18">
    <source>
        <dbReference type="Proteomes" id="UP000654922"/>
    </source>
</evidence>
<keyword evidence="5" id="KW-0963">Cytoplasm</keyword>
<evidence type="ECO:0000256" key="15">
    <source>
        <dbReference type="SAM" id="MobiDB-lite"/>
    </source>
</evidence>
<dbReference type="InterPro" id="IPR021755">
    <property type="entry name" value="TF_Aft1_HRA"/>
</dbReference>
<keyword evidence="9" id="KW-0238">DNA-binding</keyword>
<dbReference type="GO" id="GO:0051225">
    <property type="term" value="P:spindle assembly"/>
    <property type="evidence" value="ECO:0007669"/>
    <property type="project" value="TreeGrafter"/>
</dbReference>
<gene>
    <name evidence="17" type="ORF">CNMCM5623_006813</name>
</gene>
<dbReference type="GO" id="GO:0007020">
    <property type="term" value="P:microtubule nucleation"/>
    <property type="evidence" value="ECO:0007669"/>
    <property type="project" value="InterPro"/>
</dbReference>
<accession>A0A8H6PVT1</accession>
<organism evidence="17 18">
    <name type="scientific">Aspergillus felis</name>
    <dbReference type="NCBI Taxonomy" id="1287682"/>
    <lineage>
        <taxon>Eukaryota</taxon>
        <taxon>Fungi</taxon>
        <taxon>Dikarya</taxon>
        <taxon>Ascomycota</taxon>
        <taxon>Pezizomycotina</taxon>
        <taxon>Eurotiomycetes</taxon>
        <taxon>Eurotiomycetidae</taxon>
        <taxon>Eurotiales</taxon>
        <taxon>Aspergillaceae</taxon>
        <taxon>Aspergillus</taxon>
        <taxon>Aspergillus subgen. Fumigati</taxon>
    </lineage>
</organism>
<keyword evidence="11" id="KW-0206">Cytoskeleton</keyword>
<dbReference type="Pfam" id="PF00170">
    <property type="entry name" value="bZIP_1"/>
    <property type="match status" value="1"/>
</dbReference>
<dbReference type="OrthoDB" id="5860513at2759"/>
<dbReference type="GO" id="GO:0003700">
    <property type="term" value="F:DNA-binding transcription factor activity"/>
    <property type="evidence" value="ECO:0007669"/>
    <property type="project" value="InterPro"/>
</dbReference>
<evidence type="ECO:0000256" key="5">
    <source>
        <dbReference type="ARBA" id="ARBA00022490"/>
    </source>
</evidence>
<keyword evidence="7" id="KW-0805">Transcription regulation</keyword>
<dbReference type="InterPro" id="IPR042241">
    <property type="entry name" value="GCP_C_sf"/>
</dbReference>
<feature type="compositionally biased region" description="Polar residues" evidence="15">
    <location>
        <begin position="277"/>
        <end position="289"/>
    </location>
</feature>
<keyword evidence="8" id="KW-0346">Stress response</keyword>
<dbReference type="Pfam" id="PF11787">
    <property type="entry name" value="Aft1_HRR"/>
    <property type="match status" value="1"/>
</dbReference>
<dbReference type="SUPFAM" id="SSF57959">
    <property type="entry name" value="Leucine zipper domain"/>
    <property type="match status" value="1"/>
</dbReference>
<evidence type="ECO:0000259" key="16">
    <source>
        <dbReference type="PROSITE" id="PS50217"/>
    </source>
</evidence>
<feature type="compositionally biased region" description="Basic and acidic residues" evidence="15">
    <location>
        <begin position="363"/>
        <end position="381"/>
    </location>
</feature>
<evidence type="ECO:0000313" key="17">
    <source>
        <dbReference type="EMBL" id="KAF7161169.1"/>
    </source>
</evidence>
<evidence type="ECO:0000256" key="12">
    <source>
        <dbReference type="ARBA" id="ARBA00023242"/>
    </source>
</evidence>
<dbReference type="Pfam" id="PF11786">
    <property type="entry name" value="Aft1_HRA"/>
    <property type="match status" value="1"/>
</dbReference>
<evidence type="ECO:0000256" key="7">
    <source>
        <dbReference type="ARBA" id="ARBA00023015"/>
    </source>
</evidence>
<evidence type="ECO:0000256" key="9">
    <source>
        <dbReference type="ARBA" id="ARBA00023125"/>
    </source>
</evidence>
<dbReference type="PANTHER" id="PTHR19302">
    <property type="entry name" value="GAMMA TUBULIN COMPLEX PROTEIN"/>
    <property type="match status" value="1"/>
</dbReference>
<feature type="region of interest" description="Disordered" evidence="15">
    <location>
        <begin position="187"/>
        <end position="230"/>
    </location>
</feature>
<dbReference type="InterPro" id="IPR046347">
    <property type="entry name" value="bZIP_sf"/>
</dbReference>
<dbReference type="SMART" id="SM00338">
    <property type="entry name" value="BRLZ"/>
    <property type="match status" value="1"/>
</dbReference>
<feature type="compositionally biased region" description="Basic and acidic residues" evidence="15">
    <location>
        <begin position="762"/>
        <end position="793"/>
    </location>
</feature>
<evidence type="ECO:0000256" key="6">
    <source>
        <dbReference type="ARBA" id="ARBA00022701"/>
    </source>
</evidence>
<keyword evidence="14" id="KW-0175">Coiled coil</keyword>
<evidence type="ECO:0000256" key="4">
    <source>
        <dbReference type="ARBA" id="ARBA00010337"/>
    </source>
</evidence>
<dbReference type="GO" id="GO:0005874">
    <property type="term" value="C:microtubule"/>
    <property type="evidence" value="ECO:0007669"/>
    <property type="project" value="UniProtKB-KW"/>
</dbReference>
<name>A0A8H6PVT1_9EURO</name>
<feature type="domain" description="BZIP" evidence="16">
    <location>
        <begin position="378"/>
        <end position="441"/>
    </location>
</feature>
<dbReference type="GO" id="GO:0003677">
    <property type="term" value="F:DNA binding"/>
    <property type="evidence" value="ECO:0007669"/>
    <property type="project" value="UniProtKB-KW"/>
</dbReference>
<feature type="compositionally biased region" description="Polar residues" evidence="15">
    <location>
        <begin position="542"/>
        <end position="554"/>
    </location>
</feature>
<feature type="compositionally biased region" description="Basic and acidic residues" evidence="15">
    <location>
        <begin position="800"/>
        <end position="816"/>
    </location>
</feature>
<feature type="region of interest" description="Disordered" evidence="15">
    <location>
        <begin position="732"/>
        <end position="833"/>
    </location>
</feature>
<dbReference type="InterPro" id="IPR021756">
    <property type="entry name" value="TF_Aft1_HRR"/>
</dbReference>
<evidence type="ECO:0000256" key="13">
    <source>
        <dbReference type="ARBA" id="ARBA00068999"/>
    </source>
</evidence>
<dbReference type="GO" id="GO:0000278">
    <property type="term" value="P:mitotic cell cycle"/>
    <property type="evidence" value="ECO:0007669"/>
    <property type="project" value="TreeGrafter"/>
</dbReference>
<dbReference type="PANTHER" id="PTHR19302:SF14">
    <property type="entry name" value="GAMMA-TUBULIN COMPLEX COMPONENT 3"/>
    <property type="match status" value="1"/>
</dbReference>
<dbReference type="GO" id="GO:0051321">
    <property type="term" value="P:meiotic cell cycle"/>
    <property type="evidence" value="ECO:0007669"/>
    <property type="project" value="TreeGrafter"/>
</dbReference>
<dbReference type="EMBL" id="JACBAE010001365">
    <property type="protein sequence ID" value="KAF7161169.1"/>
    <property type="molecule type" value="Genomic_DNA"/>
</dbReference>
<evidence type="ECO:0000256" key="8">
    <source>
        <dbReference type="ARBA" id="ARBA00023016"/>
    </source>
</evidence>
<evidence type="ECO:0000256" key="14">
    <source>
        <dbReference type="SAM" id="Coils"/>
    </source>
</evidence>
<dbReference type="GO" id="GO:0043015">
    <property type="term" value="F:gamma-tubulin binding"/>
    <property type="evidence" value="ECO:0007669"/>
    <property type="project" value="InterPro"/>
</dbReference>
<dbReference type="Gene3D" id="1.20.5.170">
    <property type="match status" value="1"/>
</dbReference>
<feature type="compositionally biased region" description="Polar residues" evidence="15">
    <location>
        <begin position="251"/>
        <end position="269"/>
    </location>
</feature>
<dbReference type="GO" id="GO:0044732">
    <property type="term" value="C:mitotic spindle pole body"/>
    <property type="evidence" value="ECO:0007669"/>
    <property type="project" value="TreeGrafter"/>
</dbReference>
<keyword evidence="10" id="KW-0804">Transcription</keyword>
<evidence type="ECO:0000256" key="10">
    <source>
        <dbReference type="ARBA" id="ARBA00023163"/>
    </source>
</evidence>
<dbReference type="FunFam" id="1.20.5.170:FF:000053">
    <property type="entry name" value="BZIP transcription factor AtfA"/>
    <property type="match status" value="1"/>
</dbReference>
<dbReference type="GO" id="GO:0031122">
    <property type="term" value="P:cytoplasmic microtubule organization"/>
    <property type="evidence" value="ECO:0007669"/>
    <property type="project" value="TreeGrafter"/>
</dbReference>
<dbReference type="PROSITE" id="PS50217">
    <property type="entry name" value="BZIP"/>
    <property type="match status" value="1"/>
</dbReference>
<proteinExistence type="inferred from homology"/>
<dbReference type="GO" id="GO:0005634">
    <property type="term" value="C:nucleus"/>
    <property type="evidence" value="ECO:0007669"/>
    <property type="project" value="UniProtKB-SubCell"/>
</dbReference>
<feature type="compositionally biased region" description="Basic and acidic residues" evidence="15">
    <location>
        <begin position="1"/>
        <end position="26"/>
    </location>
</feature>
<evidence type="ECO:0000256" key="2">
    <source>
        <dbReference type="ARBA" id="ARBA00004245"/>
    </source>
</evidence>
<dbReference type="Gene3D" id="1.20.120.1900">
    <property type="entry name" value="Gamma-tubulin complex, C-terminal domain"/>
    <property type="match status" value="1"/>
</dbReference>
<dbReference type="InterPro" id="IPR041470">
    <property type="entry name" value="GCP_N"/>
</dbReference>
<dbReference type="GO" id="GO:0000922">
    <property type="term" value="C:spindle pole"/>
    <property type="evidence" value="ECO:0007669"/>
    <property type="project" value="InterPro"/>
</dbReference>
<dbReference type="Pfam" id="PF17681">
    <property type="entry name" value="GCP_N_terminal"/>
    <property type="match status" value="1"/>
</dbReference>
<feature type="region of interest" description="Disordered" evidence="15">
    <location>
        <begin position="1"/>
        <end position="163"/>
    </location>
</feature>
<comment type="caution">
    <text evidence="17">The sequence shown here is derived from an EMBL/GenBank/DDBJ whole genome shotgun (WGS) entry which is preliminary data.</text>
</comment>
<dbReference type="Proteomes" id="UP000654922">
    <property type="component" value="Unassembled WGS sequence"/>
</dbReference>
<comment type="similarity">
    <text evidence="3">Belongs to the bZIP family. ATF subfamily.</text>
</comment>
<dbReference type="Pfam" id="PF04130">
    <property type="entry name" value="GCP_C_terminal"/>
    <property type="match status" value="1"/>
</dbReference>
<feature type="region of interest" description="Disordered" evidence="15">
    <location>
        <begin position="536"/>
        <end position="558"/>
    </location>
</feature>
<dbReference type="GO" id="GO:0051011">
    <property type="term" value="F:microtubule minus-end binding"/>
    <property type="evidence" value="ECO:0007669"/>
    <property type="project" value="TreeGrafter"/>
</dbReference>
<feature type="region of interest" description="Disordered" evidence="15">
    <location>
        <begin position="1527"/>
        <end position="1583"/>
    </location>
</feature>
<dbReference type="PRINTS" id="PR00043">
    <property type="entry name" value="LEUZIPPRJUN"/>
</dbReference>
<dbReference type="Pfam" id="PF11785">
    <property type="entry name" value="Aft1_OSA"/>
    <property type="match status" value="1"/>
</dbReference>
<feature type="compositionally biased region" description="Polar residues" evidence="15">
    <location>
        <begin position="95"/>
        <end position="109"/>
    </location>
</feature>
<feature type="region of interest" description="Disordered" evidence="15">
    <location>
        <begin position="251"/>
        <end position="381"/>
    </location>
</feature>
<reference evidence="17" key="1">
    <citation type="submission" date="2020-06" db="EMBL/GenBank/DDBJ databases">
        <title>Draft genome sequences of strains closely related to Aspergillus parafelis and Aspergillus hiratsukae.</title>
        <authorList>
            <person name="Dos Santos R.A.C."/>
            <person name="Rivero-Menendez O."/>
            <person name="Steenwyk J.L."/>
            <person name="Mead M.E."/>
            <person name="Goldman G.H."/>
            <person name="Alastruey-Izquierdo A."/>
            <person name="Rokas A."/>
        </authorList>
    </citation>
    <scope>NUCLEOTIDE SEQUENCE</scope>
    <source>
        <strain evidence="17">CNM-CM5623</strain>
    </source>
</reference>
<feature type="coiled-coil region" evidence="14">
    <location>
        <begin position="403"/>
        <end position="437"/>
    </location>
</feature>
<evidence type="ECO:0000256" key="11">
    <source>
        <dbReference type="ARBA" id="ARBA00023212"/>
    </source>
</evidence>
<sequence length="1583" mass="173431">MDTKKNALDAGDSKAPSDTKDQKPDVDSQTSLAPPPRPAVTTATDTPDYFNSVHNPFSLEPNPFEQSFGGGSQSETPGKSLLPPVAALTSPALPGTTSTGGYNWSNSLRSGPLSPAMLAGPAGGNDYFDSIGRGFPTPNESSLRTGLTPGGGGSMFPAPSPNSQAILQQLQSGGATPSTIEFHRTALNAAKKNGLSGPTSNPTADSEGVHSVSMDIKSSQPASVDPFTHHDAADAANGLFMLAKGGQANQFVSNQSSVPPHTIPGSNQSRDADRRGSQNINGSVASSREMSGDASDMQAEQAKPSAKGKGKKNTATKTGNAANNRRKADDTPARGPNKKAKMSISSGSAEPPSEVGDSDDEDDTKKRSQTDTKKMTDEEKRRNFLERNRVAALKCRQRKKQWLANLQAKVELFTTENDALTATVTQLREEIVNLKTLLLAHKDCPVSQAQGLGPLMMNGMSTGFDPHPYNIASNMGMQPGAPIPTQGNLSEYFLNSIPRMHCGTSETLLDVETLINKLPTFAFSFIRATQQIEDKQHLKRQNPLTAAGTMSSRQPARPRRIEDALSQLVDSLTPPISLSEIGDTVSEDADELLAEAEERRHHENLERAWRIIDTYTSSGNDHASPADSAGLGISRRGSLAGGENINNASDLIKRKLLRENASPDRAVRFSNLYSRLLTQPVLSQKWAILYLLYRLSGSDSEVETADENGRSRSPLMDAGNLQNMMLKSGHQRVRHGLGPRLEGDSDEDGPAVSSSASQIPAKMERKASVRRQEWEREKEVDQEHGHVTADRVKGGRMARGAHDAAPKDSRPLDDQKASFQTQSFPDNFEKRPHESGLLRDLPYNLQGLSSSNLEFSSSSVLKLPPTLPIPVLSLLNTLAEPCLLYKGLSKYVEDSGGGLLTQSLRAALSNELRSYLGLVATLEGEIRRALAASGDPYQSKESSKGLVTLKRCVVWTRDATMALRLMSLIVEEARSKKGGQLISLIHGFSTSHGDPFVSTFAEKLLSHVTRPFYDMLRLWIYDGELSDPYQEFFVVEPEFRPNTDPRRLATSVWEDKYKLDDEMVPSIITQDFAKKVFLIGKSLNFIRYGCGDSGWVEAYSKEASKELHYGDTASLEASIDEAYKTTMARLIYLMDEKFKLFDHLHALKKYLLLGQGDFIALLMESLASNLDRPANSQYRHTLTAQLEHAIRASNAQYDPPDVLRRLDARMLELSHGEIGWDCFTLEYKIDAPVDVVITPWGSTQYLKVFNFLWRVKRVEFALGSTWRRCMTGARGVLGSVSDKVGADWKRARCVMAEMIHFVCQLQYYILFEVIEASWDQLQAAISKPGCTLDDLIEAHTKYLNSITHKGLLGSTSSRTASGHKQEEGFLTQLHQILKIMLAYKDAVDGLYSFSVAEFTRRQELSAKIETRTAQGRWGITERDLLSSRHPQGLKNSLSSFPQSLAQTPTVGVDGNGFDTPSSLAGQELSADDHMLASLRTRLRELSAEFRSRLNVLLGDLAYQPDVDMRFLGVVMNFNDVYEPVRRRRTATTSTKDKERARRKAAASTAPGGNGEAGSQKEARRERKDTSGAEHSGNGSGTGP</sequence>
<dbReference type="CDD" id="cd14687">
    <property type="entry name" value="bZIP_ATF2"/>
    <property type="match status" value="1"/>
</dbReference>
<keyword evidence="12" id="KW-0539">Nucleus</keyword>
<evidence type="ECO:0000256" key="1">
    <source>
        <dbReference type="ARBA" id="ARBA00004123"/>
    </source>
</evidence>